<proteinExistence type="predicted"/>
<accession>A0A2Z5N2D9</accession>
<gene>
    <name evidence="4" type="ORF">CUJ89_22745</name>
</gene>
<evidence type="ECO:0000256" key="2">
    <source>
        <dbReference type="SAM" id="Phobius"/>
    </source>
</evidence>
<feature type="compositionally biased region" description="Low complexity" evidence="1">
    <location>
        <begin position="500"/>
        <end position="520"/>
    </location>
</feature>
<dbReference type="PANTHER" id="PTHR30373">
    <property type="entry name" value="UPF0603 PROTEIN YGCG"/>
    <property type="match status" value="1"/>
</dbReference>
<reference evidence="4 5" key="1">
    <citation type="journal article" date="2018" name="ISME J.">
        <title>Involvement of Burkholderiaceae and sulfurous volatiles in disease-suppressive soils.</title>
        <authorList>
            <person name="Carrion V.J."/>
            <person name="Cordovez V."/>
            <person name="Tyc O."/>
            <person name="Etalo D.W."/>
            <person name="de Bruijn I."/>
            <person name="de Jager V.C."/>
            <person name="Medema M.H."/>
            <person name="Eberl L."/>
            <person name="Raaijmakers J.M."/>
        </authorList>
    </citation>
    <scope>NUCLEOTIDE SEQUENCE [LARGE SCALE GENOMIC DNA]</scope>
    <source>
        <strain evidence="5">mHSR5</strain>
    </source>
</reference>
<protein>
    <recommendedName>
        <fullName evidence="3">TPM domain-containing protein</fullName>
    </recommendedName>
</protein>
<dbReference type="PANTHER" id="PTHR30373:SF2">
    <property type="entry name" value="UPF0603 PROTEIN YGCG"/>
    <property type="match status" value="1"/>
</dbReference>
<evidence type="ECO:0000313" key="4">
    <source>
        <dbReference type="EMBL" id="AXF23266.1"/>
    </source>
</evidence>
<keyword evidence="2" id="KW-0472">Membrane</keyword>
<dbReference type="Gene3D" id="3.10.310.50">
    <property type="match status" value="1"/>
</dbReference>
<dbReference type="Pfam" id="PF04536">
    <property type="entry name" value="TPM_phosphatase"/>
    <property type="match status" value="1"/>
</dbReference>
<feature type="transmembrane region" description="Helical" evidence="2">
    <location>
        <begin position="364"/>
        <end position="383"/>
    </location>
</feature>
<feature type="region of interest" description="Disordered" evidence="1">
    <location>
        <begin position="497"/>
        <end position="536"/>
    </location>
</feature>
<feature type="compositionally biased region" description="Gly residues" evidence="1">
    <location>
        <begin position="522"/>
        <end position="536"/>
    </location>
</feature>
<dbReference type="OrthoDB" id="9810918at2"/>
<feature type="compositionally biased region" description="Basic and acidic residues" evidence="1">
    <location>
        <begin position="339"/>
        <end position="356"/>
    </location>
</feature>
<feature type="transmembrane region" description="Helical" evidence="2">
    <location>
        <begin position="419"/>
        <end position="444"/>
    </location>
</feature>
<sequence length="536" mass="54898">MRARGSGAVHILDSGFAGCLSVCPSRRKPFSSLRNWLCCGTIKNDERTRRSRWSRRAVSDMNLKRQTGRPCPPGGEGDPASPAGATRNDIQPARACGATGQSGAWKAVPVAVLAAAALLFGSAAIAAPADDGSTAIAASSAGAPPVPSSSSCTHVAAAAAYPVASKPEAAPPLKGRVTDMTGVLSTACAAELTDRLAGLEQRLGVQIAVLLVGSTGQSTIEQFATTVFDRWKLGQRKVDNGLLLVAALNDHTVRIEVGYGLEGTIPDIVAGRIIRERIVPAFRENRIEAGISDAVDVLTREMTPLGMATPAQATPEVATRGRDDASATETKDATNATPRDARTGGERRVSNGLPERKSANTGGVRFWFLLGLANVVLGVVAAWRKLRRKLALSAAGLVAAVVPIVMLPVGAIFNGNLEAILGAALLVPAAAGVGPCLLGINLVISARVRKYTAIVGGTLFMLIAIGREMHYSIGEVLSGIFGVLCVLAAIWAKLTGGGSSSSSSSSGSRSGSSGSSSDSFRGGDGSSGGGGASGRW</sequence>
<keyword evidence="2" id="KW-1133">Transmembrane helix</keyword>
<feature type="domain" description="TPM" evidence="3">
    <location>
        <begin position="177"/>
        <end position="299"/>
    </location>
</feature>
<evidence type="ECO:0000256" key="1">
    <source>
        <dbReference type="SAM" id="MobiDB-lite"/>
    </source>
</evidence>
<evidence type="ECO:0000259" key="3">
    <source>
        <dbReference type="Pfam" id="PF04536"/>
    </source>
</evidence>
<dbReference type="InterPro" id="IPR007621">
    <property type="entry name" value="TPM_dom"/>
</dbReference>
<dbReference type="AlphaFoldDB" id="A0A2Z5N2D9"/>
<dbReference type="EMBL" id="CP024903">
    <property type="protein sequence ID" value="AXF23266.1"/>
    <property type="molecule type" value="Genomic_DNA"/>
</dbReference>
<keyword evidence="2" id="KW-0812">Transmembrane</keyword>
<dbReference type="Proteomes" id="UP000253104">
    <property type="component" value="Chromosome mHSR5_B"/>
</dbReference>
<feature type="region of interest" description="Disordered" evidence="1">
    <location>
        <begin position="306"/>
        <end position="356"/>
    </location>
</feature>
<feature type="transmembrane region" description="Helical" evidence="2">
    <location>
        <begin position="476"/>
        <end position="494"/>
    </location>
</feature>
<name>A0A2Z5N2D9_BURPY</name>
<feature type="compositionally biased region" description="Basic and acidic residues" evidence="1">
    <location>
        <begin position="319"/>
        <end position="332"/>
    </location>
</feature>
<organism evidence="4 5">
    <name type="scientific">Burkholderia pyrrocinia</name>
    <name type="common">Pseudomonas pyrrocinia</name>
    <dbReference type="NCBI Taxonomy" id="60550"/>
    <lineage>
        <taxon>Bacteria</taxon>
        <taxon>Pseudomonadati</taxon>
        <taxon>Pseudomonadota</taxon>
        <taxon>Betaproteobacteria</taxon>
        <taxon>Burkholderiales</taxon>
        <taxon>Burkholderiaceae</taxon>
        <taxon>Burkholderia</taxon>
        <taxon>Burkholderia cepacia complex</taxon>
    </lineage>
</organism>
<evidence type="ECO:0000313" key="5">
    <source>
        <dbReference type="Proteomes" id="UP000253104"/>
    </source>
</evidence>
<feature type="transmembrane region" description="Helical" evidence="2">
    <location>
        <begin position="390"/>
        <end position="413"/>
    </location>
</feature>
<feature type="region of interest" description="Disordered" evidence="1">
    <location>
        <begin position="50"/>
        <end position="88"/>
    </location>
</feature>